<dbReference type="EMBL" id="BAABJZ010000074">
    <property type="protein sequence ID" value="GAA4888171.1"/>
    <property type="molecule type" value="Genomic_DNA"/>
</dbReference>
<dbReference type="PANTHER" id="PTHR35340">
    <property type="entry name" value="PQQ ENZYME REPEAT PROTEIN-RELATED"/>
    <property type="match status" value="1"/>
</dbReference>
<dbReference type="InterPro" id="IPR038477">
    <property type="entry name" value="ASST_N_sf"/>
</dbReference>
<dbReference type="InterPro" id="IPR035391">
    <property type="entry name" value="Arylsulfotran_N"/>
</dbReference>
<comment type="caution">
    <text evidence="3">The sequence shown here is derived from an EMBL/GenBank/DDBJ whole genome shotgun (WGS) entry which is preliminary data.</text>
</comment>
<dbReference type="Gene3D" id="2.60.40.3100">
    <property type="entry name" value="Arylsulphate sulphotransferase monomer, N-terminal domain"/>
    <property type="match status" value="1"/>
</dbReference>
<dbReference type="Pfam" id="PF05935">
    <property type="entry name" value="Arylsulfotrans"/>
    <property type="match status" value="1"/>
</dbReference>
<feature type="signal peptide" evidence="1">
    <location>
        <begin position="1"/>
        <end position="21"/>
    </location>
</feature>
<name>A0ABP9F4M8_9GAMM</name>
<proteinExistence type="predicted"/>
<evidence type="ECO:0000259" key="2">
    <source>
        <dbReference type="Pfam" id="PF17425"/>
    </source>
</evidence>
<organism evidence="3 4">
    <name type="scientific">Ferrimonas pelagia</name>
    <dbReference type="NCBI Taxonomy" id="1177826"/>
    <lineage>
        <taxon>Bacteria</taxon>
        <taxon>Pseudomonadati</taxon>
        <taxon>Pseudomonadota</taxon>
        <taxon>Gammaproteobacteria</taxon>
        <taxon>Alteromonadales</taxon>
        <taxon>Ferrimonadaceae</taxon>
        <taxon>Ferrimonas</taxon>
    </lineage>
</organism>
<sequence length="585" mass="65263">MKLSKVALLTALTICSTTALADGGGHRWAQGELGQVVNNPYGNAPQTAIIDLGGYKIDSATVKIHAKGDAGVPISYEVGKSSILNHDGIPLLGLYPDYNNTVEVSYTKNGKEITEEYKIFTPPVSVTGMRDGMQMNHPTVDSVTVAEGFEDRLYLVNHIVRTEGWDAMDWKDGMGSQTWDTHPTIFITDTAGDIRWTLDVSHFRDIRHLDKRGTMMGFQQMENGDLIFGQGQKIYRIDLMGQIVFEWSLPRGYIDYSHGIQLMDNGNYLVRAAKSNYLREDGQRVHTVRDHILEVDPTGKLVDVWDLNLILDNMRDAKLLGLDAGAVCLNVDADLAGETVKIEPDAPFGDIAGVGAGRNWVHVNSVEHDSRDDSIILSARHQGVVKISRDKEVVWILAPTDGWNDELAGKVLQPVNSDGSKIECSGNGICKDSDFDFTYSQHTAWLTGKTYNDNNGIGLTVFDNGDGRHHQQPPMVEMKYSRGVEYIINEDDMTVEQIWEYGKDRGYEWYSQITSNVSYEEDRDTMFMFSGNTYLLNRDRLTRAIINEVAYGTDEVNVELHVNSTVPGNAPYRSTIVDFDKAVAE</sequence>
<dbReference type="RefSeq" id="WP_345335436.1">
    <property type="nucleotide sequence ID" value="NZ_BAABJZ010000074.1"/>
</dbReference>
<dbReference type="InterPro" id="IPR010262">
    <property type="entry name" value="Arylsulfotransferase_bact"/>
</dbReference>
<gene>
    <name evidence="3" type="ORF">GCM10023333_21960</name>
</gene>
<reference evidence="4" key="1">
    <citation type="journal article" date="2019" name="Int. J. Syst. Evol. Microbiol.">
        <title>The Global Catalogue of Microorganisms (GCM) 10K type strain sequencing project: providing services to taxonomists for standard genome sequencing and annotation.</title>
        <authorList>
            <consortium name="The Broad Institute Genomics Platform"/>
            <consortium name="The Broad Institute Genome Sequencing Center for Infectious Disease"/>
            <person name="Wu L."/>
            <person name="Ma J."/>
        </authorList>
    </citation>
    <scope>NUCLEOTIDE SEQUENCE [LARGE SCALE GENOMIC DNA]</scope>
    <source>
        <strain evidence="4">JCM 18401</strain>
    </source>
</reference>
<evidence type="ECO:0000313" key="3">
    <source>
        <dbReference type="EMBL" id="GAA4888171.1"/>
    </source>
</evidence>
<evidence type="ECO:0000313" key="4">
    <source>
        <dbReference type="Proteomes" id="UP001499988"/>
    </source>
</evidence>
<feature type="chain" id="PRO_5045549569" evidence="1">
    <location>
        <begin position="22"/>
        <end position="585"/>
    </location>
</feature>
<protein>
    <submittedName>
        <fullName evidence="3">Aryl-sulfate sulfotransferase</fullName>
    </submittedName>
</protein>
<dbReference type="InterPro" id="IPR053143">
    <property type="entry name" value="Arylsulfate_ST"/>
</dbReference>
<dbReference type="Proteomes" id="UP001499988">
    <property type="component" value="Unassembled WGS sequence"/>
</dbReference>
<keyword evidence="4" id="KW-1185">Reference proteome</keyword>
<keyword evidence="1" id="KW-0732">Signal</keyword>
<accession>A0ABP9F4M8</accession>
<feature type="domain" description="Arylsulfotransferase N-terminal" evidence="2">
    <location>
        <begin position="36"/>
        <end position="122"/>
    </location>
</feature>
<dbReference type="Pfam" id="PF17425">
    <property type="entry name" value="Arylsulfotran_N"/>
    <property type="match status" value="1"/>
</dbReference>
<dbReference type="PANTHER" id="PTHR35340:SF10">
    <property type="entry name" value="CYTOPLASMIC PROTEIN"/>
    <property type="match status" value="1"/>
</dbReference>
<evidence type="ECO:0000256" key="1">
    <source>
        <dbReference type="SAM" id="SignalP"/>
    </source>
</evidence>